<dbReference type="EMBL" id="JBBPBN010000043">
    <property type="protein sequence ID" value="KAK8996823.1"/>
    <property type="molecule type" value="Genomic_DNA"/>
</dbReference>
<keyword evidence="2" id="KW-1185">Reference proteome</keyword>
<reference evidence="1 2" key="1">
    <citation type="journal article" date="2024" name="G3 (Bethesda)">
        <title>Genome assembly of Hibiscus sabdariffa L. provides insights into metabolisms of medicinal natural products.</title>
        <authorList>
            <person name="Kim T."/>
        </authorList>
    </citation>
    <scope>NUCLEOTIDE SEQUENCE [LARGE SCALE GENOMIC DNA]</scope>
    <source>
        <strain evidence="1">TK-2024</strain>
        <tissue evidence="1">Old leaves</tissue>
    </source>
</reference>
<proteinExistence type="predicted"/>
<evidence type="ECO:0000313" key="2">
    <source>
        <dbReference type="Proteomes" id="UP001396334"/>
    </source>
</evidence>
<evidence type="ECO:0000313" key="1">
    <source>
        <dbReference type="EMBL" id="KAK8996823.1"/>
    </source>
</evidence>
<sequence length="125" mass="13522">MGAGWKRMKVGWETVLRSGRLCMGGITGRNGQTGLCLGLGQNGSTSIDVHTILTYVVHRLVVEKDVSAASPRGKVYIVGAALRGNVQKPPKVWIYGKDKIVLGPLFLFLVMDSCSCSDLKKALKF</sequence>
<dbReference type="Proteomes" id="UP001396334">
    <property type="component" value="Unassembled WGS sequence"/>
</dbReference>
<name>A0ABR2Q830_9ROSI</name>
<organism evidence="1 2">
    <name type="scientific">Hibiscus sabdariffa</name>
    <name type="common">roselle</name>
    <dbReference type="NCBI Taxonomy" id="183260"/>
    <lineage>
        <taxon>Eukaryota</taxon>
        <taxon>Viridiplantae</taxon>
        <taxon>Streptophyta</taxon>
        <taxon>Embryophyta</taxon>
        <taxon>Tracheophyta</taxon>
        <taxon>Spermatophyta</taxon>
        <taxon>Magnoliopsida</taxon>
        <taxon>eudicotyledons</taxon>
        <taxon>Gunneridae</taxon>
        <taxon>Pentapetalae</taxon>
        <taxon>rosids</taxon>
        <taxon>malvids</taxon>
        <taxon>Malvales</taxon>
        <taxon>Malvaceae</taxon>
        <taxon>Malvoideae</taxon>
        <taxon>Hibiscus</taxon>
    </lineage>
</organism>
<accession>A0ABR2Q830</accession>
<gene>
    <name evidence="1" type="ORF">V6N11_020319</name>
</gene>
<comment type="caution">
    <text evidence="1">The sequence shown here is derived from an EMBL/GenBank/DDBJ whole genome shotgun (WGS) entry which is preliminary data.</text>
</comment>
<protein>
    <submittedName>
        <fullName evidence="1">Uncharacterized protein</fullName>
    </submittedName>
</protein>